<evidence type="ECO:0000313" key="10">
    <source>
        <dbReference type="Proteomes" id="UP000298781"/>
    </source>
</evidence>
<protein>
    <recommendedName>
        <fullName evidence="2 7">DNA repair protein RecO</fullName>
    </recommendedName>
    <alternativeName>
        <fullName evidence="6 7">Recombination protein O</fullName>
    </alternativeName>
</protein>
<dbReference type="InterPro" id="IPR012340">
    <property type="entry name" value="NA-bd_OB-fold"/>
</dbReference>
<dbReference type="SUPFAM" id="SSF50249">
    <property type="entry name" value="Nucleic acid-binding proteins"/>
    <property type="match status" value="1"/>
</dbReference>
<feature type="domain" description="DNA replication/recombination mediator RecO N-terminal" evidence="8">
    <location>
        <begin position="1"/>
        <end position="71"/>
    </location>
</feature>
<accession>A0A4D7BNP7</accession>
<keyword evidence="4 7" id="KW-0233">DNA recombination</keyword>
<comment type="function">
    <text evidence="7">Involved in DNA repair and RecF pathway recombination.</text>
</comment>
<dbReference type="KEGG" id="pstg:E8M01_33645"/>
<evidence type="ECO:0000256" key="3">
    <source>
        <dbReference type="ARBA" id="ARBA00022763"/>
    </source>
</evidence>
<dbReference type="InterPro" id="IPR003717">
    <property type="entry name" value="RecO"/>
</dbReference>
<evidence type="ECO:0000259" key="8">
    <source>
        <dbReference type="Pfam" id="PF11967"/>
    </source>
</evidence>
<organism evidence="9 10">
    <name type="scientific">Phreatobacter stygius</name>
    <dbReference type="NCBI Taxonomy" id="1940610"/>
    <lineage>
        <taxon>Bacteria</taxon>
        <taxon>Pseudomonadati</taxon>
        <taxon>Pseudomonadota</taxon>
        <taxon>Alphaproteobacteria</taxon>
        <taxon>Hyphomicrobiales</taxon>
        <taxon>Phreatobacteraceae</taxon>
        <taxon>Phreatobacter</taxon>
    </lineage>
</organism>
<dbReference type="SUPFAM" id="SSF57863">
    <property type="entry name" value="ArfGap/RecO-like zinc finger"/>
    <property type="match status" value="1"/>
</dbReference>
<dbReference type="OrthoDB" id="9804792at2"/>
<dbReference type="Gene3D" id="2.40.50.140">
    <property type="entry name" value="Nucleic acid-binding proteins"/>
    <property type="match status" value="1"/>
</dbReference>
<dbReference type="RefSeq" id="WP_136964960.1">
    <property type="nucleotide sequence ID" value="NZ_CP039690.1"/>
</dbReference>
<name>A0A4D7BNP7_9HYPH</name>
<keyword evidence="5 7" id="KW-0234">DNA repair</keyword>
<dbReference type="Pfam" id="PF02565">
    <property type="entry name" value="RecO_C"/>
    <property type="match status" value="1"/>
</dbReference>
<dbReference type="PANTHER" id="PTHR33991:SF1">
    <property type="entry name" value="DNA REPAIR PROTEIN RECO"/>
    <property type="match status" value="1"/>
</dbReference>
<reference evidence="9 10" key="1">
    <citation type="submission" date="2019-04" db="EMBL/GenBank/DDBJ databases">
        <title>Phreatobacter aquaticus sp. nov.</title>
        <authorList>
            <person name="Choi A."/>
        </authorList>
    </citation>
    <scope>NUCLEOTIDE SEQUENCE [LARGE SCALE GENOMIC DNA]</scope>
    <source>
        <strain evidence="9 10">KCTC 52518</strain>
    </source>
</reference>
<keyword evidence="3 7" id="KW-0227">DNA damage</keyword>
<sequence>MQWIDDGIVLGTRMHGEASVILELYTRDHGRHLGLVRGGRSRRNQPVLQPGNTVHASWHARLDEHLGNFTIEPVLSRAARLMEGRVGVAGITHLAALARLMPERDPHPGLFEGLTMIADALPDREIAAPLVVRFELEILQELGFGLDLTECAATGATADLIYVSPKSARAVSASAGEPWKDKLLALPAFLAGPGPVVLEDVLAGFRLTGYFLSRHVFEPRGLTMPDAREAFIRSLG</sequence>
<dbReference type="EMBL" id="CP039690">
    <property type="protein sequence ID" value="QCI69557.1"/>
    <property type="molecule type" value="Genomic_DNA"/>
</dbReference>
<dbReference type="Pfam" id="PF11967">
    <property type="entry name" value="RecO_N"/>
    <property type="match status" value="1"/>
</dbReference>
<evidence type="ECO:0000256" key="2">
    <source>
        <dbReference type="ARBA" id="ARBA00021310"/>
    </source>
</evidence>
<evidence type="ECO:0000256" key="5">
    <source>
        <dbReference type="ARBA" id="ARBA00023204"/>
    </source>
</evidence>
<evidence type="ECO:0000256" key="7">
    <source>
        <dbReference type="HAMAP-Rule" id="MF_00201"/>
    </source>
</evidence>
<evidence type="ECO:0000256" key="1">
    <source>
        <dbReference type="ARBA" id="ARBA00007452"/>
    </source>
</evidence>
<dbReference type="GO" id="GO:0006302">
    <property type="term" value="P:double-strand break repair"/>
    <property type="evidence" value="ECO:0007669"/>
    <property type="project" value="TreeGrafter"/>
</dbReference>
<gene>
    <name evidence="7 9" type="primary">recO</name>
    <name evidence="9" type="ORF">E8M01_33645</name>
</gene>
<dbReference type="InterPro" id="IPR037278">
    <property type="entry name" value="ARFGAP/RecO"/>
</dbReference>
<comment type="similarity">
    <text evidence="1 7">Belongs to the RecO family.</text>
</comment>
<proteinExistence type="inferred from homology"/>
<dbReference type="AlphaFoldDB" id="A0A4D7BNP7"/>
<dbReference type="PANTHER" id="PTHR33991">
    <property type="entry name" value="DNA REPAIR PROTEIN RECO"/>
    <property type="match status" value="1"/>
</dbReference>
<keyword evidence="10" id="KW-1185">Reference proteome</keyword>
<dbReference type="GO" id="GO:0006310">
    <property type="term" value="P:DNA recombination"/>
    <property type="evidence" value="ECO:0007669"/>
    <property type="project" value="UniProtKB-UniRule"/>
</dbReference>
<dbReference type="NCBIfam" id="TIGR00613">
    <property type="entry name" value="reco"/>
    <property type="match status" value="1"/>
</dbReference>
<evidence type="ECO:0000256" key="4">
    <source>
        <dbReference type="ARBA" id="ARBA00023172"/>
    </source>
</evidence>
<evidence type="ECO:0000313" key="9">
    <source>
        <dbReference type="EMBL" id="QCI69557.1"/>
    </source>
</evidence>
<dbReference type="HAMAP" id="MF_00201">
    <property type="entry name" value="RecO"/>
    <property type="match status" value="1"/>
</dbReference>
<dbReference type="InterPro" id="IPR042242">
    <property type="entry name" value="RecO_C"/>
</dbReference>
<dbReference type="Gene3D" id="1.20.1440.120">
    <property type="entry name" value="Recombination protein O, C-terminal domain"/>
    <property type="match status" value="1"/>
</dbReference>
<dbReference type="Proteomes" id="UP000298781">
    <property type="component" value="Chromosome"/>
</dbReference>
<evidence type="ECO:0000256" key="6">
    <source>
        <dbReference type="ARBA" id="ARBA00033409"/>
    </source>
</evidence>
<dbReference type="InterPro" id="IPR022572">
    <property type="entry name" value="DNA_rep/recomb_RecO_N"/>
</dbReference>
<dbReference type="GO" id="GO:0043590">
    <property type="term" value="C:bacterial nucleoid"/>
    <property type="evidence" value="ECO:0007669"/>
    <property type="project" value="TreeGrafter"/>
</dbReference>